<comment type="caution">
    <text evidence="3">The sequence shown here is derived from an EMBL/GenBank/DDBJ whole genome shotgun (WGS) entry which is preliminary data.</text>
</comment>
<feature type="chain" id="PRO_5039610337" evidence="2">
    <location>
        <begin position="20"/>
        <end position="169"/>
    </location>
</feature>
<dbReference type="Pfam" id="PF10986">
    <property type="entry name" value="ZrgA"/>
    <property type="match status" value="1"/>
</dbReference>
<name>A0A9D7K124_9PROT</name>
<dbReference type="EMBL" id="JADJUC010000008">
    <property type="protein sequence ID" value="MBK8524313.1"/>
    <property type="molecule type" value="Genomic_DNA"/>
</dbReference>
<evidence type="ECO:0000313" key="3">
    <source>
        <dbReference type="EMBL" id="MBK8524313.1"/>
    </source>
</evidence>
<keyword evidence="2" id="KW-0732">Signal</keyword>
<evidence type="ECO:0000256" key="2">
    <source>
        <dbReference type="SAM" id="SignalP"/>
    </source>
</evidence>
<feature type="region of interest" description="Disordered" evidence="1">
    <location>
        <begin position="150"/>
        <end position="169"/>
    </location>
</feature>
<proteinExistence type="predicted"/>
<dbReference type="AlphaFoldDB" id="A0A9D7K124"/>
<evidence type="ECO:0000313" key="4">
    <source>
        <dbReference type="Proteomes" id="UP000886689"/>
    </source>
</evidence>
<feature type="signal peptide" evidence="2">
    <location>
        <begin position="1"/>
        <end position="19"/>
    </location>
</feature>
<reference evidence="3" key="1">
    <citation type="submission" date="2020-10" db="EMBL/GenBank/DDBJ databases">
        <title>Connecting structure to function with the recovery of over 1000 high-quality activated sludge metagenome-assembled genomes encoding full-length rRNA genes using long-read sequencing.</title>
        <authorList>
            <person name="Singleton C.M."/>
            <person name="Petriglieri F."/>
            <person name="Kristensen J.M."/>
            <person name="Kirkegaard R.H."/>
            <person name="Michaelsen T.Y."/>
            <person name="Andersen M.H."/>
            <person name="Karst S.M."/>
            <person name="Dueholm M.S."/>
            <person name="Nielsen P.H."/>
            <person name="Albertsen M."/>
        </authorList>
    </citation>
    <scope>NUCLEOTIDE SEQUENCE</scope>
    <source>
        <strain evidence="3">Hirt_18-Q3-R61-65_BATAC.395</strain>
    </source>
</reference>
<sequence length="169" mass="18062">MKLRQLFLLLAIATGGAHAAKGHVHGAGSLDVRIDKGRISLALALPLDASTGFEHAPKTPQERAALENAGKILNDATSLFIPSPAAQCALKVATVALPFAAEKKEAANIEHADIEASYTFECANAAELKAIDTTLFKHFKRLYRLETQRVGPSGQGASRLTPKQPALRW</sequence>
<organism evidence="3 4">
    <name type="scientific">Candidatus Proximibacter danicus</name>
    <dbReference type="NCBI Taxonomy" id="2954365"/>
    <lineage>
        <taxon>Bacteria</taxon>
        <taxon>Pseudomonadati</taxon>
        <taxon>Pseudomonadota</taxon>
        <taxon>Betaproteobacteria</taxon>
        <taxon>Candidatus Proximibacter</taxon>
    </lineage>
</organism>
<gene>
    <name evidence="3" type="ORF">IPL58_09420</name>
</gene>
<evidence type="ECO:0000256" key="1">
    <source>
        <dbReference type="SAM" id="MobiDB-lite"/>
    </source>
</evidence>
<protein>
    <submittedName>
        <fullName evidence="3">DUF2796 domain-containing protein</fullName>
    </submittedName>
</protein>
<dbReference type="InterPro" id="IPR021253">
    <property type="entry name" value="ZrgA-like"/>
</dbReference>
<dbReference type="Proteomes" id="UP000886689">
    <property type="component" value="Unassembled WGS sequence"/>
</dbReference>
<accession>A0A9D7K124</accession>